<evidence type="ECO:0000313" key="19">
    <source>
        <dbReference type="EMBL" id="TVY03993.1"/>
    </source>
</evidence>
<feature type="binding site" evidence="17">
    <location>
        <position position="75"/>
    </location>
    <ligand>
        <name>Zn(2+)</name>
        <dbReference type="ChEBI" id="CHEBI:29105"/>
        <label>1</label>
        <note>catalytic</note>
    </ligand>
</feature>
<feature type="binding site" evidence="17">
    <location>
        <position position="447"/>
    </location>
    <ligand>
        <name>Ca(2+)</name>
        <dbReference type="ChEBI" id="CHEBI:29108"/>
    </ligand>
</feature>
<comment type="subcellular location">
    <subcellularLocation>
        <location evidence="13 14">Cytoplasm</location>
    </subcellularLocation>
</comment>
<evidence type="ECO:0000256" key="2">
    <source>
        <dbReference type="ARBA" id="ARBA00022552"/>
    </source>
</evidence>
<evidence type="ECO:0000256" key="15">
    <source>
        <dbReference type="PIRSR" id="PIRSR004803-1"/>
    </source>
</evidence>
<dbReference type="GO" id="GO:0006364">
    <property type="term" value="P:rRNA processing"/>
    <property type="evidence" value="ECO:0007669"/>
    <property type="project" value="UniProtKB-UniRule"/>
</dbReference>
<protein>
    <recommendedName>
        <fullName evidence="13 14">Ribonuclease J</fullName>
        <shortName evidence="13">RNase J</shortName>
        <ecNumber evidence="13 14">3.1.-.-</ecNumber>
    </recommendedName>
</protein>
<dbReference type="Gene3D" id="3.40.50.10710">
    <property type="entry name" value="Metallo-hydrolase/oxidoreductase"/>
    <property type="match status" value="1"/>
</dbReference>
<proteinExistence type="inferred from homology"/>
<dbReference type="AlphaFoldDB" id="A0A559JVU1"/>
<dbReference type="Proteomes" id="UP000317036">
    <property type="component" value="Unassembled WGS sequence"/>
</dbReference>
<keyword evidence="7 17" id="KW-0862">Zinc</keyword>
<keyword evidence="4 14" id="KW-0479">Metal-binding</keyword>
<comment type="function">
    <text evidence="13">An RNase that has 5'-3' exonuclease and possibly endonuclease activity. Involved in maturation of rRNA and in some organisms also mRNA maturation and/or decay.</text>
</comment>
<keyword evidence="9 13" id="KW-0694">RNA-binding</keyword>
<dbReference type="GO" id="GO:0008270">
    <property type="term" value="F:zinc ion binding"/>
    <property type="evidence" value="ECO:0007669"/>
    <property type="project" value="InterPro"/>
</dbReference>
<evidence type="ECO:0000256" key="4">
    <source>
        <dbReference type="ARBA" id="ARBA00022723"/>
    </source>
</evidence>
<comment type="similarity">
    <text evidence="13 14">Belongs to the metallo-beta-lactamase superfamily. RNA-metabolizing metallo-beta-lactamase-like family. Bacterial RNase J subfamily.</text>
</comment>
<organism evidence="19 20">
    <name type="scientific">Paenibacillus cremeus</name>
    <dbReference type="NCBI Taxonomy" id="2163881"/>
    <lineage>
        <taxon>Bacteria</taxon>
        <taxon>Bacillati</taxon>
        <taxon>Bacillota</taxon>
        <taxon>Bacilli</taxon>
        <taxon>Bacillales</taxon>
        <taxon>Paenibacillaceae</taxon>
        <taxon>Paenibacillus</taxon>
    </lineage>
</organism>
<keyword evidence="20" id="KW-1185">Reference proteome</keyword>
<evidence type="ECO:0000256" key="16">
    <source>
        <dbReference type="PIRSR" id="PIRSR004803-2"/>
    </source>
</evidence>
<feature type="binding site" evidence="17">
    <location>
        <position position="52"/>
    </location>
    <ligand>
        <name>Ca(2+)</name>
        <dbReference type="ChEBI" id="CHEBI:29108"/>
    </ligand>
</feature>
<dbReference type="NCBIfam" id="TIGR00649">
    <property type="entry name" value="MG423"/>
    <property type="match status" value="1"/>
</dbReference>
<dbReference type="Gene3D" id="3.10.20.580">
    <property type="match status" value="1"/>
</dbReference>
<dbReference type="PANTHER" id="PTHR43694:SF4">
    <property type="entry name" value="RIBONUCLEASE J 2"/>
    <property type="match status" value="1"/>
</dbReference>
<evidence type="ECO:0000256" key="9">
    <source>
        <dbReference type="ARBA" id="ARBA00022884"/>
    </source>
</evidence>
<feature type="active site" description="Proton donor" evidence="15">
    <location>
        <position position="197"/>
    </location>
</feature>
<dbReference type="EC" id="3.1.-.-" evidence="13 14"/>
<dbReference type="InterPro" id="IPR001587">
    <property type="entry name" value="RNase_J_CS"/>
</dbReference>
<dbReference type="PANTHER" id="PTHR43694">
    <property type="entry name" value="RIBONUCLEASE J"/>
    <property type="match status" value="1"/>
</dbReference>
<comment type="catalytic activity">
    <reaction evidence="10">
        <text>3',5'-cyclic CMP + H2O = CMP + H(+)</text>
        <dbReference type="Rhea" id="RHEA:72675"/>
        <dbReference type="ChEBI" id="CHEBI:15377"/>
        <dbReference type="ChEBI" id="CHEBI:15378"/>
        <dbReference type="ChEBI" id="CHEBI:58003"/>
        <dbReference type="ChEBI" id="CHEBI:60377"/>
    </reaction>
    <physiologicalReaction direction="left-to-right" evidence="10">
        <dbReference type="Rhea" id="RHEA:72676"/>
    </physiologicalReaction>
</comment>
<dbReference type="PROSITE" id="PS01292">
    <property type="entry name" value="UPF0036"/>
    <property type="match status" value="1"/>
</dbReference>
<dbReference type="InterPro" id="IPR041636">
    <property type="entry name" value="RNase_J_C"/>
</dbReference>
<evidence type="ECO:0000256" key="11">
    <source>
        <dbReference type="ARBA" id="ARBA00034301"/>
    </source>
</evidence>
<evidence type="ECO:0000256" key="13">
    <source>
        <dbReference type="HAMAP-Rule" id="MF_01491"/>
    </source>
</evidence>
<dbReference type="PIRSF" id="PIRSF004803">
    <property type="entry name" value="RnjA"/>
    <property type="match status" value="1"/>
</dbReference>
<feature type="binding site" evidence="16">
    <location>
        <begin position="234"/>
        <end position="236"/>
    </location>
    <ligand>
        <name>substrate</name>
    </ligand>
</feature>
<dbReference type="Pfam" id="PF00753">
    <property type="entry name" value="Lactamase_B"/>
    <property type="match status" value="1"/>
</dbReference>
<feature type="binding site" evidence="17">
    <location>
        <position position="79"/>
    </location>
    <ligand>
        <name>Zn(2+)</name>
        <dbReference type="ChEBI" id="CHEBI:29105"/>
        <label>2</label>
        <note>catalytic</note>
    </ligand>
</feature>
<dbReference type="Gene3D" id="3.60.15.10">
    <property type="entry name" value="Ribonuclease Z/Hydroxyacylglutathione hydrolase-like"/>
    <property type="match status" value="1"/>
</dbReference>
<dbReference type="RefSeq" id="WP_144854144.1">
    <property type="nucleotide sequence ID" value="NZ_VNJI01000061.1"/>
</dbReference>
<dbReference type="GO" id="GO:0005737">
    <property type="term" value="C:cytoplasm"/>
    <property type="evidence" value="ECO:0007669"/>
    <property type="project" value="UniProtKB-SubCell"/>
</dbReference>
<comment type="catalytic activity">
    <reaction evidence="12">
        <text>3',5'-cyclic UMP + H2O = UMP + H(+)</text>
        <dbReference type="Rhea" id="RHEA:70575"/>
        <dbReference type="ChEBI" id="CHEBI:15377"/>
        <dbReference type="ChEBI" id="CHEBI:15378"/>
        <dbReference type="ChEBI" id="CHEBI:57865"/>
        <dbReference type="ChEBI" id="CHEBI:184387"/>
    </reaction>
    <physiologicalReaction direction="left-to-right" evidence="12">
        <dbReference type="Rhea" id="RHEA:70576"/>
    </physiologicalReaction>
</comment>
<gene>
    <name evidence="13" type="primary">rnj</name>
    <name evidence="19" type="ORF">FPZ49_30695</name>
</gene>
<evidence type="ECO:0000256" key="1">
    <source>
        <dbReference type="ARBA" id="ARBA00022490"/>
    </source>
</evidence>
<dbReference type="InterPro" id="IPR042173">
    <property type="entry name" value="RNase_J_2"/>
</dbReference>
<keyword evidence="3 13" id="KW-0540">Nuclease</keyword>
<sequence length="559" mass="61552">MEQIQNQDKLSIVALGGVNEIGKNMYVIQYNDDIVVIDCGSKFPDESLLGIDLIIPDISYLLENKDKVRGLVITHGHEDHIGGIPYIIKQLNMPIYATLLTLGLIEVKLKEHGILNTTTTHVIDSNSSLTFGAIQISFFRTNHSIPDCLGIVFDTPQGTIVHTGDFKFDLTPVNEQYADIHKMASIGEKGVLALLSESTNAERPGFTPSERLVGDHIEESFTKATGKIFLSTFASNVNRLQQVIVATEKTNRKIALLGRSMVNVVNIALKLGYLRMPPDMLIEAQDVNRYAPNELVILCTGSQGEPVAALSRLASGTHRQVEVSPGDTVILAATPIPGNERNVARIVDNLFARGVKVIYGSGAVTGMHVSGHASQDELKLMLTLMKPRYFIPIHGEYRMLYQHRILAESVGVDPDNIFIINNGEVVDFSNSEARKERHIPNGNTLVDGLGIGDVGHIVLRDRKVLAEDGILIFVLTLSNTDGKTVSSIDVISRGFVYVKESEGLLKELQQIALSSITQIKEAKTNQWSVYKQSIKDAVGKYLYAQIKRRPMILPIIIQV</sequence>
<keyword evidence="1 13" id="KW-0963">Cytoplasm</keyword>
<dbReference type="Pfam" id="PF07521">
    <property type="entry name" value="RMMBL"/>
    <property type="match status" value="1"/>
</dbReference>
<comment type="function">
    <text evidence="11">Counteracts the endogenous Pycsar antiviral defense system. Phosphodiesterase that enables metal-dependent hydrolysis of host cyclic nucleotide Pycsar defense signals such as cCMP and cUMP.</text>
</comment>
<evidence type="ECO:0000256" key="6">
    <source>
        <dbReference type="ARBA" id="ARBA00022801"/>
    </source>
</evidence>
<feature type="binding site" evidence="17">
    <location>
        <position position="50"/>
    </location>
    <ligand>
        <name>Ca(2+)</name>
        <dbReference type="ChEBI" id="CHEBI:29108"/>
    </ligand>
</feature>
<feature type="binding site" evidence="17">
    <location>
        <position position="165"/>
    </location>
    <ligand>
        <name>Zn(2+)</name>
        <dbReference type="ChEBI" id="CHEBI:29105"/>
        <label>1</label>
        <note>catalytic</note>
    </ligand>
</feature>
<feature type="domain" description="Metallo-beta-lactamase" evidence="18">
    <location>
        <begin position="22"/>
        <end position="216"/>
    </location>
</feature>
<dbReference type="SUPFAM" id="SSF56281">
    <property type="entry name" value="Metallo-hydrolase/oxidoreductase"/>
    <property type="match status" value="1"/>
</dbReference>
<dbReference type="OrthoDB" id="9758375at2"/>
<evidence type="ECO:0000313" key="20">
    <source>
        <dbReference type="Proteomes" id="UP000317036"/>
    </source>
</evidence>
<comment type="cofactor">
    <cofactor evidence="14 17">
        <name>Zn(2+)</name>
        <dbReference type="ChEBI" id="CHEBI:29105"/>
    </cofactor>
    <text evidence="14 17">Binds 2 Zn(2+) ions per subunit. It is not clear if Zn(2+) or Mg(2+) is physiologically important.</text>
</comment>
<dbReference type="HAMAP" id="MF_01491">
    <property type="entry name" value="RNase_J_bact"/>
    <property type="match status" value="1"/>
</dbReference>
<keyword evidence="8 13" id="KW-0269">Exonuclease</keyword>
<comment type="caution">
    <text evidence="19">The sequence shown here is derived from an EMBL/GenBank/DDBJ whole genome shotgun (WGS) entry which is preliminary data.</text>
</comment>
<dbReference type="InterPro" id="IPR004613">
    <property type="entry name" value="RNase_J"/>
</dbReference>
<feature type="active site" description="Proton acceptor" evidence="15">
    <location>
        <position position="372"/>
    </location>
</feature>
<evidence type="ECO:0000256" key="12">
    <source>
        <dbReference type="ARBA" id="ARBA00048505"/>
    </source>
</evidence>
<keyword evidence="6 13" id="KW-0378">Hydrolase</keyword>
<evidence type="ECO:0000256" key="14">
    <source>
        <dbReference type="PIRNR" id="PIRNR004803"/>
    </source>
</evidence>
<evidence type="ECO:0000256" key="5">
    <source>
        <dbReference type="ARBA" id="ARBA00022759"/>
    </source>
</evidence>
<dbReference type="EMBL" id="VNJI01000061">
    <property type="protein sequence ID" value="TVY03993.1"/>
    <property type="molecule type" value="Genomic_DNA"/>
</dbReference>
<comment type="cofactor">
    <cofactor evidence="17">
        <name>Ca(2+)</name>
        <dbReference type="ChEBI" id="CHEBI:29108"/>
    </cofactor>
    <text evidence="17">Binds 1 Ca(2+) cation per subunit. Seen in 1 crystal structure, it is not clear if it is physiologically important.</text>
</comment>
<feature type="binding site" evidence="17">
    <location>
        <position position="394"/>
    </location>
    <ligand>
        <name>Zn(2+)</name>
        <dbReference type="ChEBI" id="CHEBI:29105"/>
        <label>1</label>
        <note>catalytic</note>
    </ligand>
</feature>
<evidence type="ECO:0000259" key="18">
    <source>
        <dbReference type="SMART" id="SM00849"/>
    </source>
</evidence>
<accession>A0A559JVU1</accession>
<feature type="binding site" evidence="17">
    <location>
        <position position="80"/>
    </location>
    <ligand>
        <name>Zn(2+)</name>
        <dbReference type="ChEBI" id="CHEBI:29105"/>
        <label>1</label>
        <note>catalytic</note>
    </ligand>
</feature>
<evidence type="ECO:0000256" key="3">
    <source>
        <dbReference type="ARBA" id="ARBA00022722"/>
    </source>
</evidence>
<dbReference type="GO" id="GO:0004534">
    <property type="term" value="F:5'-3' RNA exonuclease activity"/>
    <property type="evidence" value="ECO:0007669"/>
    <property type="project" value="UniProtKB-UniRule"/>
</dbReference>
<evidence type="ECO:0000256" key="8">
    <source>
        <dbReference type="ARBA" id="ARBA00022839"/>
    </source>
</evidence>
<keyword evidence="5 13" id="KW-0255">Endonuclease</keyword>
<dbReference type="InterPro" id="IPR055132">
    <property type="entry name" value="RNase_J_b_CASP"/>
</dbReference>
<evidence type="ECO:0000256" key="7">
    <source>
        <dbReference type="ARBA" id="ARBA00022833"/>
    </source>
</evidence>
<feature type="binding site" evidence="17">
    <location>
        <position position="77"/>
    </location>
    <ligand>
        <name>Zn(2+)</name>
        <dbReference type="ChEBI" id="CHEBI:29105"/>
        <label>1</label>
        <note>catalytic</note>
    </ligand>
</feature>
<keyword evidence="17" id="KW-0106">Calcium</keyword>
<feature type="binding site" evidence="17">
    <location>
        <position position="143"/>
    </location>
    <ligand>
        <name>Zn(2+)</name>
        <dbReference type="ChEBI" id="CHEBI:29105"/>
        <label>1</label>
        <note>catalytic</note>
    </ligand>
</feature>
<evidence type="ECO:0000256" key="10">
    <source>
        <dbReference type="ARBA" id="ARBA00034221"/>
    </source>
</evidence>
<dbReference type="InterPro" id="IPR001279">
    <property type="entry name" value="Metallo-B-lactamas"/>
</dbReference>
<dbReference type="Pfam" id="PF22505">
    <property type="entry name" value="RNase_J_b_CASP"/>
    <property type="match status" value="1"/>
</dbReference>
<name>A0A559JVU1_9BACL</name>
<dbReference type="GO" id="GO:0003723">
    <property type="term" value="F:RNA binding"/>
    <property type="evidence" value="ECO:0007669"/>
    <property type="project" value="UniProtKB-UniRule"/>
</dbReference>
<dbReference type="SMART" id="SM00849">
    <property type="entry name" value="Lactamase_B"/>
    <property type="match status" value="1"/>
</dbReference>
<comment type="subunit">
    <text evidence="13">Homodimer, may be a subunit of the RNA degradosome.</text>
</comment>
<reference evidence="19 20" key="1">
    <citation type="submission" date="2019-07" db="EMBL/GenBank/DDBJ databases">
        <authorList>
            <person name="Kim J."/>
        </authorList>
    </citation>
    <scope>NUCLEOTIDE SEQUENCE [LARGE SCALE GENOMIC DNA]</scope>
    <source>
        <strain evidence="19 20">JC52</strain>
    </source>
</reference>
<keyword evidence="2 13" id="KW-0698">rRNA processing</keyword>
<feature type="binding site" evidence="13 16">
    <location>
        <begin position="368"/>
        <end position="372"/>
    </location>
    <ligand>
        <name>substrate</name>
    </ligand>
</feature>
<dbReference type="InterPro" id="IPR036866">
    <property type="entry name" value="RibonucZ/Hydroxyglut_hydro"/>
</dbReference>
<dbReference type="Pfam" id="PF17770">
    <property type="entry name" value="RNase_J_C"/>
    <property type="match status" value="1"/>
</dbReference>
<dbReference type="CDD" id="cd07714">
    <property type="entry name" value="RNaseJ_MBL-fold"/>
    <property type="match status" value="1"/>
</dbReference>
<dbReference type="InterPro" id="IPR011108">
    <property type="entry name" value="RMMBL"/>
</dbReference>
<dbReference type="GO" id="GO:0004521">
    <property type="term" value="F:RNA endonuclease activity"/>
    <property type="evidence" value="ECO:0007669"/>
    <property type="project" value="UniProtKB-UniRule"/>
</dbReference>
<evidence type="ECO:0000256" key="17">
    <source>
        <dbReference type="PIRSR" id="PIRSR004803-3"/>
    </source>
</evidence>
<dbReference type="InterPro" id="IPR030854">
    <property type="entry name" value="RNase_J_bac"/>
</dbReference>